<dbReference type="CDD" id="cd01130">
    <property type="entry name" value="VirB11-like_ATPase"/>
    <property type="match status" value="1"/>
</dbReference>
<comment type="similarity">
    <text evidence="1">Belongs to the GSP E family.</text>
</comment>
<name>A0A8X8GBL1_ACIFI</name>
<dbReference type="InterPro" id="IPR001482">
    <property type="entry name" value="T2SS/T4SS_dom"/>
</dbReference>
<sequence>MEDEQLTNDESQDRLLKIYLSGILPYLGVPGIDGKPPIEGVAEVMINRHDDIWIERHGQLMRVPETVEAQCLENLAVMLAKITRNTGGEGSILTVYRWGLRIAIAMSPTSWMGTSMSIRRKVQVHVPLENYARNAVFGVPDEIPDPTTREELMEWLRLVVSKRKTIIVSGGTSSGKTTFLNALLSCIPEEERVLTIEDSPELEPSSPNLVRLVVSETLGITTRDLIRLALRFRPDRIIIGEVRGAEALDMLDACNTGHDGSLTSIHANNPLQALERLETLVLRAGVDWPHAAIRQTIGSTIHYVIQMRKNRDGHRVISNILALEGVREDGSYRFRNIHIDNNASQPSTTPVMEVAAPCLLSA</sequence>
<dbReference type="Gene3D" id="3.30.450.90">
    <property type="match status" value="1"/>
</dbReference>
<dbReference type="Gene3D" id="3.40.50.300">
    <property type="entry name" value="P-loop containing nucleotide triphosphate hydrolases"/>
    <property type="match status" value="1"/>
</dbReference>
<dbReference type="Proteomes" id="UP000887300">
    <property type="component" value="Unassembled WGS sequence"/>
</dbReference>
<evidence type="ECO:0000313" key="4">
    <source>
        <dbReference type="Proteomes" id="UP000887300"/>
    </source>
</evidence>
<evidence type="ECO:0000256" key="1">
    <source>
        <dbReference type="ARBA" id="ARBA00006611"/>
    </source>
</evidence>
<dbReference type="GO" id="GO:0016887">
    <property type="term" value="F:ATP hydrolysis activity"/>
    <property type="evidence" value="ECO:0007669"/>
    <property type="project" value="InterPro"/>
</dbReference>
<dbReference type="RefSeq" id="WP_215886733.1">
    <property type="nucleotide sequence ID" value="NZ_CP134225.1"/>
</dbReference>
<reference evidence="3" key="1">
    <citation type="journal article" date="2021" name="ISME J.">
        <title>Genomic evolution of the class Acidithiobacillia: deep-branching Proteobacteria living in extreme acidic conditions.</title>
        <authorList>
            <person name="Moya-Beltran A."/>
            <person name="Beard S."/>
            <person name="Rojas-Villalobos C."/>
            <person name="Issotta F."/>
            <person name="Gallardo Y."/>
            <person name="Ulloa R."/>
            <person name="Giaveno A."/>
            <person name="Degli Esposti M."/>
            <person name="Johnson D.B."/>
            <person name="Quatrini R."/>
        </authorList>
    </citation>
    <scope>NUCLEOTIDE SEQUENCE</scope>
    <source>
        <strain evidence="3">DSM 583</strain>
    </source>
</reference>
<gene>
    <name evidence="3" type="primary">tadA</name>
    <name evidence="3" type="ORF">HF568_06180</name>
</gene>
<dbReference type="PANTHER" id="PTHR30486:SF6">
    <property type="entry name" value="TYPE IV PILUS RETRACTATION ATPASE PILT"/>
    <property type="match status" value="1"/>
</dbReference>
<dbReference type="SUPFAM" id="SSF52540">
    <property type="entry name" value="P-loop containing nucleoside triphosphate hydrolases"/>
    <property type="match status" value="1"/>
</dbReference>
<dbReference type="PANTHER" id="PTHR30486">
    <property type="entry name" value="TWITCHING MOTILITY PROTEIN PILT"/>
    <property type="match status" value="1"/>
</dbReference>
<dbReference type="Pfam" id="PF00437">
    <property type="entry name" value="T2SSE"/>
    <property type="match status" value="1"/>
</dbReference>
<organism evidence="3 4">
    <name type="scientific">Acidithiobacillus ferridurans</name>
    <dbReference type="NCBI Taxonomy" id="1232575"/>
    <lineage>
        <taxon>Bacteria</taxon>
        <taxon>Pseudomonadati</taxon>
        <taxon>Pseudomonadota</taxon>
        <taxon>Acidithiobacillia</taxon>
        <taxon>Acidithiobacillales</taxon>
        <taxon>Acidithiobacillaceae</taxon>
        <taxon>Acidithiobacillus</taxon>
    </lineage>
</organism>
<protein>
    <submittedName>
        <fullName evidence="3">Flp pilus assembly complex ATPase component TadA</fullName>
    </submittedName>
</protein>
<evidence type="ECO:0000259" key="2">
    <source>
        <dbReference type="Pfam" id="PF00437"/>
    </source>
</evidence>
<feature type="domain" description="Bacterial type II secretion system protein E" evidence="2">
    <location>
        <begin position="148"/>
        <end position="305"/>
    </location>
</feature>
<dbReference type="InterPro" id="IPR027417">
    <property type="entry name" value="P-loop_NTPase"/>
</dbReference>
<evidence type="ECO:0000313" key="3">
    <source>
        <dbReference type="EMBL" id="MBU2722800.1"/>
    </source>
</evidence>
<dbReference type="InterPro" id="IPR050921">
    <property type="entry name" value="T4SS_GSP_E_ATPase"/>
</dbReference>
<proteinExistence type="inferred from homology"/>
<dbReference type="AlphaFoldDB" id="A0A8X8GBL1"/>
<dbReference type="EMBL" id="JABBHS010000191">
    <property type="protein sequence ID" value="MBU2722800.1"/>
    <property type="molecule type" value="Genomic_DNA"/>
</dbReference>
<comment type="caution">
    <text evidence="3">The sequence shown here is derived from an EMBL/GenBank/DDBJ whole genome shotgun (WGS) entry which is preliminary data.</text>
</comment>
<accession>A0A8X8GBL1</accession>